<dbReference type="PANTHER" id="PTHR34009">
    <property type="entry name" value="PROTEIN STAR"/>
    <property type="match status" value="1"/>
</dbReference>
<dbReference type="SUPFAM" id="SSF53335">
    <property type="entry name" value="S-adenosyl-L-methionine-dependent methyltransferases"/>
    <property type="match status" value="1"/>
</dbReference>
<evidence type="ECO:0000259" key="1">
    <source>
        <dbReference type="Pfam" id="PF05050"/>
    </source>
</evidence>
<dbReference type="Gene3D" id="3.40.50.150">
    <property type="entry name" value="Vaccinia Virus protein VP39"/>
    <property type="match status" value="1"/>
</dbReference>
<keyword evidence="3" id="KW-1185">Reference proteome</keyword>
<dbReference type="GO" id="GO:0032259">
    <property type="term" value="P:methylation"/>
    <property type="evidence" value="ECO:0007669"/>
    <property type="project" value="UniProtKB-KW"/>
</dbReference>
<name>A0ABW5DTQ0_9PROT</name>
<feature type="domain" description="Methyltransferase FkbM" evidence="1">
    <location>
        <begin position="106"/>
        <end position="258"/>
    </location>
</feature>
<dbReference type="InterPro" id="IPR006342">
    <property type="entry name" value="FkbM_mtfrase"/>
</dbReference>
<dbReference type="RefSeq" id="WP_379876919.1">
    <property type="nucleotide sequence ID" value="NZ_JBHUIP010000012.1"/>
</dbReference>
<protein>
    <submittedName>
        <fullName evidence="2">FkbM family methyltransferase</fullName>
    </submittedName>
</protein>
<dbReference type="PANTHER" id="PTHR34009:SF2">
    <property type="entry name" value="PROTEIN STAR"/>
    <property type="match status" value="1"/>
</dbReference>
<dbReference type="Proteomes" id="UP001597295">
    <property type="component" value="Unassembled WGS sequence"/>
</dbReference>
<reference evidence="3" key="1">
    <citation type="journal article" date="2019" name="Int. J. Syst. Evol. Microbiol.">
        <title>The Global Catalogue of Microorganisms (GCM) 10K type strain sequencing project: providing services to taxonomists for standard genome sequencing and annotation.</title>
        <authorList>
            <consortium name="The Broad Institute Genomics Platform"/>
            <consortium name="The Broad Institute Genome Sequencing Center for Infectious Disease"/>
            <person name="Wu L."/>
            <person name="Ma J."/>
        </authorList>
    </citation>
    <scope>NUCLEOTIDE SEQUENCE [LARGE SCALE GENOMIC DNA]</scope>
    <source>
        <strain evidence="3">CGMCC 1.19062</strain>
    </source>
</reference>
<comment type="caution">
    <text evidence="2">The sequence shown here is derived from an EMBL/GenBank/DDBJ whole genome shotgun (WGS) entry which is preliminary data.</text>
</comment>
<dbReference type="Pfam" id="PF05050">
    <property type="entry name" value="Methyltransf_21"/>
    <property type="match status" value="1"/>
</dbReference>
<dbReference type="InterPro" id="IPR053202">
    <property type="entry name" value="EGF_Rcpt_Signaling_Reg"/>
</dbReference>
<dbReference type="InterPro" id="IPR029063">
    <property type="entry name" value="SAM-dependent_MTases_sf"/>
</dbReference>
<dbReference type="GO" id="GO:0008168">
    <property type="term" value="F:methyltransferase activity"/>
    <property type="evidence" value="ECO:0007669"/>
    <property type="project" value="UniProtKB-KW"/>
</dbReference>
<keyword evidence="2" id="KW-0808">Transferase</keyword>
<gene>
    <name evidence="2" type="ORF">ACFSM5_13320</name>
</gene>
<proteinExistence type="predicted"/>
<keyword evidence="2" id="KW-0489">Methyltransferase</keyword>
<evidence type="ECO:0000313" key="2">
    <source>
        <dbReference type="EMBL" id="MFD2263876.1"/>
    </source>
</evidence>
<accession>A0ABW5DTQ0</accession>
<organism evidence="2 3">
    <name type="scientific">Lacibacterium aquatile</name>
    <dbReference type="NCBI Taxonomy" id="1168082"/>
    <lineage>
        <taxon>Bacteria</taxon>
        <taxon>Pseudomonadati</taxon>
        <taxon>Pseudomonadota</taxon>
        <taxon>Alphaproteobacteria</taxon>
        <taxon>Rhodospirillales</taxon>
        <taxon>Rhodospirillaceae</taxon>
    </lineage>
</organism>
<dbReference type="EMBL" id="JBHUIP010000012">
    <property type="protein sequence ID" value="MFD2263876.1"/>
    <property type="molecule type" value="Genomic_DNA"/>
</dbReference>
<evidence type="ECO:0000313" key="3">
    <source>
        <dbReference type="Proteomes" id="UP001597295"/>
    </source>
</evidence>
<sequence length="293" mass="33147">MGKGSNQSDLFLQEVINLIGLSKGDLRNIAEYWLTAAIEKFPEALEKQPATTLLARELGLWDTKHLAPTIGDGFYQPPASCQIPPLPALLEKHFGRKTDGIFFETGAFDGETFSNTSFLADLGWRGVYLEPIRTYFDFCRLRHAVNPNVTVLQGAAAADFGTLTLDMAAMSTTAVPEFLAEARDMDYVSDYVSGEKQQAWCFPLNFVLEQQKFPQAFDLMVLDVEGFEYEALKGLDLDHWQPKMIIIELCDRHPEFSKNATLMETAMRCREILSKHYVVDHIDESNTVYIRRT</sequence>